<evidence type="ECO:0000256" key="2">
    <source>
        <dbReference type="ARBA" id="ARBA00022692"/>
    </source>
</evidence>
<keyword evidence="2" id="KW-0812">Transmembrane</keyword>
<accession>A0A948RUM4</accession>
<keyword evidence="5" id="KW-0998">Cell outer membrane</keyword>
<dbReference type="PROSITE" id="PS51257">
    <property type="entry name" value="PROKAR_LIPOPROTEIN"/>
    <property type="match status" value="1"/>
</dbReference>
<comment type="subcellular location">
    <subcellularLocation>
        <location evidence="1">Membrane</location>
    </subcellularLocation>
</comment>
<evidence type="ECO:0000256" key="5">
    <source>
        <dbReference type="ARBA" id="ARBA00023237"/>
    </source>
</evidence>
<evidence type="ECO:0000256" key="3">
    <source>
        <dbReference type="ARBA" id="ARBA00022729"/>
    </source>
</evidence>
<dbReference type="Gene3D" id="3.10.20.310">
    <property type="entry name" value="membrane protein fhac"/>
    <property type="match status" value="2"/>
</dbReference>
<name>A0A948RUM4_UNCEI</name>
<dbReference type="PANTHER" id="PTHR12815:SF47">
    <property type="entry name" value="TRANSLOCATION AND ASSEMBLY MODULE SUBUNIT TAMA"/>
    <property type="match status" value="1"/>
</dbReference>
<feature type="chain" id="PRO_5036984257" evidence="6">
    <location>
        <begin position="34"/>
        <end position="609"/>
    </location>
</feature>
<evidence type="ECO:0000256" key="6">
    <source>
        <dbReference type="SAM" id="SignalP"/>
    </source>
</evidence>
<gene>
    <name evidence="9" type="ORF">KJ970_09660</name>
</gene>
<dbReference type="InterPro" id="IPR000184">
    <property type="entry name" value="Bac_surfAg_D15"/>
</dbReference>
<dbReference type="Pfam" id="PF01103">
    <property type="entry name" value="Omp85"/>
    <property type="match status" value="1"/>
</dbReference>
<keyword evidence="4" id="KW-0472">Membrane</keyword>
<dbReference type="Gene3D" id="2.40.160.50">
    <property type="entry name" value="membrane protein fhac: a member of the omp85/tpsb transporter family"/>
    <property type="match status" value="1"/>
</dbReference>
<evidence type="ECO:0000313" key="9">
    <source>
        <dbReference type="EMBL" id="MBU2691185.1"/>
    </source>
</evidence>
<dbReference type="Proteomes" id="UP000777784">
    <property type="component" value="Unassembled WGS sequence"/>
</dbReference>
<dbReference type="PANTHER" id="PTHR12815">
    <property type="entry name" value="SORTING AND ASSEMBLY MACHINERY SAMM50 PROTEIN FAMILY MEMBER"/>
    <property type="match status" value="1"/>
</dbReference>
<evidence type="ECO:0000256" key="4">
    <source>
        <dbReference type="ARBA" id="ARBA00023136"/>
    </source>
</evidence>
<evidence type="ECO:0000256" key="1">
    <source>
        <dbReference type="ARBA" id="ARBA00004370"/>
    </source>
</evidence>
<dbReference type="EMBL" id="JAHJDP010000046">
    <property type="protein sequence ID" value="MBU2691185.1"/>
    <property type="molecule type" value="Genomic_DNA"/>
</dbReference>
<sequence>MTERPGRHTILRGAAALLATVLACLCSHGAAQAGDDPSAYKGWFVSSLDIRGVDPALVGGLEKGLALTPRRQLLKTRRPTFYPTILQEDLERARLYLARHGYPQARVTASFEPEVKKSRVRVILEAQAGPRILIHDIVVTGVPAALERAATASLGLTKGSPFSDAPVQQAARSIELALQRAGYASVKVESLITPLDTTRVDLQFNVQPGPKSFFGDILIDGAREDLKALVGKSIDIQPGEIYSPTRLHMAEENLRLLELFRRVRVAAAPSTSDRLNVQADLVERDMIYAEAGIGFWTDDYLRGYSRWGHRNLFKKGRGAELRGAASRFKQSVGASTWWPALLGSQTRGILNASLNREREESYNLLGVQGEFAIRYRFSAMTAARLGVAVSRINVEAKIPDEDPSVEGAGLLSIISLGWNREAIDTRFYPTRGTISGINIEWGLPGAVSENHYILGLASASSYVSLLSGVVLATKIVWGLGAPTSGSKVLLPNKRFYAGGATSMRGFKRRQLGPVDESGTPLGGEEKIEAAAEIRFPLIWRFKGALFVDSGQVWQRRQEASLDDLEIAVGPAIMVQTPVGPIRLDIGRRLTDKVPMQPKTVIHISIGNPF</sequence>
<dbReference type="Pfam" id="PF07244">
    <property type="entry name" value="POTRA"/>
    <property type="match status" value="1"/>
</dbReference>
<feature type="domain" description="POTRA" evidence="8">
    <location>
        <begin position="134"/>
        <end position="209"/>
    </location>
</feature>
<reference evidence="9" key="1">
    <citation type="submission" date="2021-05" db="EMBL/GenBank/DDBJ databases">
        <title>Energy efficiency and biological interactions define the core microbiome of deep oligotrophic groundwater.</title>
        <authorList>
            <person name="Mehrshad M."/>
            <person name="Lopez-Fernandez M."/>
            <person name="Bell E."/>
            <person name="Bernier-Latmani R."/>
            <person name="Bertilsson S."/>
            <person name="Dopson M."/>
        </authorList>
    </citation>
    <scope>NUCLEOTIDE SEQUENCE</scope>
    <source>
        <strain evidence="9">Modern_marine.mb.64</strain>
    </source>
</reference>
<feature type="signal peptide" evidence="6">
    <location>
        <begin position="1"/>
        <end position="33"/>
    </location>
</feature>
<evidence type="ECO:0000259" key="8">
    <source>
        <dbReference type="Pfam" id="PF07244"/>
    </source>
</evidence>
<dbReference type="InterPro" id="IPR010827">
    <property type="entry name" value="BamA/TamA_POTRA"/>
</dbReference>
<protein>
    <submittedName>
        <fullName evidence="9">BamA/TamA family outer membrane protein</fullName>
    </submittedName>
</protein>
<dbReference type="GO" id="GO:0019867">
    <property type="term" value="C:outer membrane"/>
    <property type="evidence" value="ECO:0007669"/>
    <property type="project" value="InterPro"/>
</dbReference>
<evidence type="ECO:0000313" key="10">
    <source>
        <dbReference type="Proteomes" id="UP000777784"/>
    </source>
</evidence>
<dbReference type="InterPro" id="IPR006311">
    <property type="entry name" value="TAT_signal"/>
</dbReference>
<comment type="caution">
    <text evidence="9">The sequence shown here is derived from an EMBL/GenBank/DDBJ whole genome shotgun (WGS) entry which is preliminary data.</text>
</comment>
<dbReference type="PROSITE" id="PS51318">
    <property type="entry name" value="TAT"/>
    <property type="match status" value="1"/>
</dbReference>
<feature type="domain" description="Bacterial surface antigen (D15)" evidence="7">
    <location>
        <begin position="311"/>
        <end position="609"/>
    </location>
</feature>
<dbReference type="InterPro" id="IPR039910">
    <property type="entry name" value="D15-like"/>
</dbReference>
<proteinExistence type="predicted"/>
<keyword evidence="3 6" id="KW-0732">Signal</keyword>
<dbReference type="AlphaFoldDB" id="A0A948RUM4"/>
<evidence type="ECO:0000259" key="7">
    <source>
        <dbReference type="Pfam" id="PF01103"/>
    </source>
</evidence>
<organism evidence="9 10">
    <name type="scientific">Eiseniibacteriota bacterium</name>
    <dbReference type="NCBI Taxonomy" id="2212470"/>
    <lineage>
        <taxon>Bacteria</taxon>
        <taxon>Candidatus Eiseniibacteriota</taxon>
    </lineage>
</organism>